<dbReference type="InterPro" id="IPR000276">
    <property type="entry name" value="GPCR_Rhodpsn"/>
</dbReference>
<dbReference type="InterPro" id="IPR000725">
    <property type="entry name" value="Olfact_rcpt"/>
</dbReference>
<dbReference type="EMBL" id="CM004480">
    <property type="protein sequence ID" value="OCT69113.1"/>
    <property type="molecule type" value="Genomic_DNA"/>
</dbReference>
<organism evidence="14 15">
    <name type="scientific">Xenopus laevis</name>
    <name type="common">African clawed frog</name>
    <dbReference type="NCBI Taxonomy" id="8355"/>
    <lineage>
        <taxon>Eukaryota</taxon>
        <taxon>Metazoa</taxon>
        <taxon>Chordata</taxon>
        <taxon>Craniata</taxon>
        <taxon>Vertebrata</taxon>
        <taxon>Euteleostomi</taxon>
        <taxon>Amphibia</taxon>
        <taxon>Batrachia</taxon>
        <taxon>Anura</taxon>
        <taxon>Pipoidea</taxon>
        <taxon>Pipidae</taxon>
        <taxon>Xenopodinae</taxon>
        <taxon>Xenopus</taxon>
        <taxon>Xenopus</taxon>
    </lineage>
</organism>
<evidence type="ECO:0000256" key="7">
    <source>
        <dbReference type="ARBA" id="ARBA00023040"/>
    </source>
</evidence>
<dbReference type="Gene3D" id="1.20.1070.10">
    <property type="entry name" value="Rhodopsin 7-helix transmembrane proteins"/>
    <property type="match status" value="1"/>
</dbReference>
<feature type="transmembrane region" description="Helical" evidence="12">
    <location>
        <begin position="273"/>
        <end position="292"/>
    </location>
</feature>
<keyword evidence="9 11" id="KW-0675">Receptor</keyword>
<feature type="transmembrane region" description="Helical" evidence="12">
    <location>
        <begin position="197"/>
        <end position="221"/>
    </location>
</feature>
<accession>A0A974C9P0</accession>
<dbReference type="PROSITE" id="PS50262">
    <property type="entry name" value="G_PROTEIN_RECEP_F1_2"/>
    <property type="match status" value="1"/>
</dbReference>
<evidence type="ECO:0000256" key="9">
    <source>
        <dbReference type="ARBA" id="ARBA00023170"/>
    </source>
</evidence>
<keyword evidence="3 12" id="KW-0716">Sensory transduction</keyword>
<evidence type="ECO:0000313" key="14">
    <source>
        <dbReference type="EMBL" id="OCT69113.1"/>
    </source>
</evidence>
<dbReference type="GO" id="GO:0004984">
    <property type="term" value="F:olfactory receptor activity"/>
    <property type="evidence" value="ECO:0007669"/>
    <property type="project" value="InterPro"/>
</dbReference>
<sequence length="312" mass="35744">MEYSNETSVSRFFLLSLVESPYLKVLSSLVLFILYILILSVNFLLIVLVRIKLHLQTPMYFFLNNLSLIDMGVPSTAVPKLLVITLSLDKSISFFNCAVQMYFLSALLTTECIMLAAMAYDRYAAICKPLHYHTIMNMRFCICIAISCWGVGFINSSIHVPYTFQMPFCRSHHVNHFFCEVPALLKLSCQATWFHEVAMYISAFIVGLCSFLLTIISYVYIISSMFKIRSTQGRHKAFSTCTSHLIVVCVYYGTLIFMYLLPRSKNSSETDKTVSIIYTVVSPLLNPIIYSIRNNDIKDAIRGYMQFQKESF</sequence>
<proteinExistence type="inferred from homology"/>
<name>A0A974C9P0_XENLA</name>
<keyword evidence="6 12" id="KW-1133">Transmembrane helix</keyword>
<evidence type="ECO:0000259" key="13">
    <source>
        <dbReference type="PROSITE" id="PS50262"/>
    </source>
</evidence>
<dbReference type="AlphaFoldDB" id="A0A974C9P0"/>
<protein>
    <recommendedName>
        <fullName evidence="12">Olfactory receptor</fullName>
    </recommendedName>
</protein>
<keyword evidence="5 12" id="KW-0552">Olfaction</keyword>
<feature type="transmembrane region" description="Helical" evidence="12">
    <location>
        <begin position="25"/>
        <end position="49"/>
    </location>
</feature>
<feature type="transmembrane region" description="Helical" evidence="12">
    <location>
        <begin position="102"/>
        <end position="120"/>
    </location>
</feature>
<keyword evidence="4 11" id="KW-0812">Transmembrane</keyword>
<evidence type="ECO:0000256" key="3">
    <source>
        <dbReference type="ARBA" id="ARBA00022606"/>
    </source>
</evidence>
<feature type="domain" description="G-protein coupled receptors family 1 profile" evidence="13">
    <location>
        <begin position="41"/>
        <end position="290"/>
    </location>
</feature>
<evidence type="ECO:0000313" key="15">
    <source>
        <dbReference type="Proteomes" id="UP000694892"/>
    </source>
</evidence>
<evidence type="ECO:0000256" key="10">
    <source>
        <dbReference type="ARBA" id="ARBA00023224"/>
    </source>
</evidence>
<evidence type="ECO:0000256" key="11">
    <source>
        <dbReference type="RuleBase" id="RU000688"/>
    </source>
</evidence>
<dbReference type="GO" id="GO:0004930">
    <property type="term" value="F:G protein-coupled receptor activity"/>
    <property type="evidence" value="ECO:0007669"/>
    <property type="project" value="UniProtKB-KW"/>
</dbReference>
<dbReference type="GO" id="GO:0005886">
    <property type="term" value="C:plasma membrane"/>
    <property type="evidence" value="ECO:0007669"/>
    <property type="project" value="UniProtKB-SubCell"/>
</dbReference>
<comment type="similarity">
    <text evidence="11">Belongs to the G-protein coupled receptor 1 family.</text>
</comment>
<dbReference type="PROSITE" id="PS00237">
    <property type="entry name" value="G_PROTEIN_RECEP_F1_1"/>
    <property type="match status" value="1"/>
</dbReference>
<reference evidence="15" key="1">
    <citation type="journal article" date="2016" name="Nature">
        <title>Genome evolution in the allotetraploid frog Xenopus laevis.</title>
        <authorList>
            <person name="Session A.M."/>
            <person name="Uno Y."/>
            <person name="Kwon T."/>
            <person name="Chapman J.A."/>
            <person name="Toyoda A."/>
            <person name="Takahashi S."/>
            <person name="Fukui A."/>
            <person name="Hikosaka A."/>
            <person name="Suzuki A."/>
            <person name="Kondo M."/>
            <person name="van Heeringen S.J."/>
            <person name="Quigley I."/>
            <person name="Heinz S."/>
            <person name="Ogino H."/>
            <person name="Ochi H."/>
            <person name="Hellsten U."/>
            <person name="Lyons J.B."/>
            <person name="Simakov O."/>
            <person name="Putnam N."/>
            <person name="Stites J."/>
            <person name="Kuroki Y."/>
            <person name="Tanaka T."/>
            <person name="Michiue T."/>
            <person name="Watanabe M."/>
            <person name="Bogdanovic O."/>
            <person name="Lister R."/>
            <person name="Georgiou G."/>
            <person name="Paranjpe S.S."/>
            <person name="van Kruijsbergen I."/>
            <person name="Shu S."/>
            <person name="Carlson J."/>
            <person name="Kinoshita T."/>
            <person name="Ohta Y."/>
            <person name="Mawaribuchi S."/>
            <person name="Jenkins J."/>
            <person name="Grimwood J."/>
            <person name="Schmutz J."/>
            <person name="Mitros T."/>
            <person name="Mozaffari S.V."/>
            <person name="Suzuki Y."/>
            <person name="Haramoto Y."/>
            <person name="Yamamoto T.S."/>
            <person name="Takagi C."/>
            <person name="Heald R."/>
            <person name="Miller K."/>
            <person name="Haudenschild C."/>
            <person name="Kitzman J."/>
            <person name="Nakayama T."/>
            <person name="Izutsu Y."/>
            <person name="Robert J."/>
            <person name="Fortriede J."/>
            <person name="Burns K."/>
            <person name="Lotay V."/>
            <person name="Karimi K."/>
            <person name="Yasuoka Y."/>
            <person name="Dichmann D.S."/>
            <person name="Flajnik M.F."/>
            <person name="Houston D.W."/>
            <person name="Shendure J."/>
            <person name="DuPasquier L."/>
            <person name="Vize P.D."/>
            <person name="Zorn A.M."/>
            <person name="Ito M."/>
            <person name="Marcotte E.M."/>
            <person name="Wallingford J.B."/>
            <person name="Ito Y."/>
            <person name="Asashima M."/>
            <person name="Ueno N."/>
            <person name="Matsuda Y."/>
            <person name="Veenstra G.J."/>
            <person name="Fujiyama A."/>
            <person name="Harland R.M."/>
            <person name="Taira M."/>
            <person name="Rokhsar D.S."/>
        </authorList>
    </citation>
    <scope>NUCLEOTIDE SEQUENCE [LARGE SCALE GENOMIC DNA]</scope>
    <source>
        <strain evidence="15">J</strain>
    </source>
</reference>
<evidence type="ECO:0000256" key="8">
    <source>
        <dbReference type="ARBA" id="ARBA00023136"/>
    </source>
</evidence>
<dbReference type="PRINTS" id="PR00245">
    <property type="entry name" value="OLFACTORYR"/>
</dbReference>
<dbReference type="OMA" id="CICIAIS"/>
<keyword evidence="7 11" id="KW-0297">G-protein coupled receptor</keyword>
<evidence type="ECO:0000256" key="12">
    <source>
        <dbReference type="RuleBase" id="RU363047"/>
    </source>
</evidence>
<feature type="transmembrane region" description="Helical" evidence="12">
    <location>
        <begin position="242"/>
        <end position="261"/>
    </location>
</feature>
<evidence type="ECO:0000256" key="5">
    <source>
        <dbReference type="ARBA" id="ARBA00022725"/>
    </source>
</evidence>
<dbReference type="InterPro" id="IPR050516">
    <property type="entry name" value="Olfactory_GPCR"/>
</dbReference>
<evidence type="ECO:0000256" key="2">
    <source>
        <dbReference type="ARBA" id="ARBA00022475"/>
    </source>
</evidence>
<evidence type="ECO:0000256" key="4">
    <source>
        <dbReference type="ARBA" id="ARBA00022692"/>
    </source>
</evidence>
<evidence type="ECO:0000256" key="6">
    <source>
        <dbReference type="ARBA" id="ARBA00022989"/>
    </source>
</evidence>
<dbReference type="CDD" id="cd13954">
    <property type="entry name" value="7tmA_OR"/>
    <property type="match status" value="1"/>
</dbReference>
<keyword evidence="2 12" id="KW-1003">Cell membrane</keyword>
<keyword evidence="10 11" id="KW-0807">Transducer</keyword>
<dbReference type="PANTHER" id="PTHR26452">
    <property type="entry name" value="OLFACTORY RECEPTOR"/>
    <property type="match status" value="1"/>
</dbReference>
<dbReference type="Pfam" id="PF13853">
    <property type="entry name" value="7tm_4"/>
    <property type="match status" value="1"/>
</dbReference>
<dbReference type="FunFam" id="1.20.1070.10:FF:000001">
    <property type="entry name" value="Olfactory receptor"/>
    <property type="match status" value="1"/>
</dbReference>
<keyword evidence="8 12" id="KW-0472">Membrane</keyword>
<evidence type="ECO:0000256" key="1">
    <source>
        <dbReference type="ARBA" id="ARBA00004651"/>
    </source>
</evidence>
<dbReference type="InterPro" id="IPR017452">
    <property type="entry name" value="GPCR_Rhodpsn_7TM"/>
</dbReference>
<gene>
    <name evidence="14" type="ORF">XELAEV_18040422mg</name>
</gene>
<feature type="transmembrane region" description="Helical" evidence="12">
    <location>
        <begin position="61"/>
        <end position="82"/>
    </location>
</feature>
<dbReference type="PRINTS" id="PR00237">
    <property type="entry name" value="GPCRRHODOPSN"/>
</dbReference>
<dbReference type="Proteomes" id="UP000694892">
    <property type="component" value="Chromosome 8L"/>
</dbReference>
<comment type="subcellular location">
    <subcellularLocation>
        <location evidence="1 12">Cell membrane</location>
        <topology evidence="1 12">Multi-pass membrane protein</topology>
    </subcellularLocation>
</comment>
<dbReference type="SUPFAM" id="SSF81321">
    <property type="entry name" value="Family A G protein-coupled receptor-like"/>
    <property type="match status" value="1"/>
</dbReference>
<feature type="transmembrane region" description="Helical" evidence="12">
    <location>
        <begin position="140"/>
        <end position="158"/>
    </location>
</feature>